<accession>A0A7W8EV11</accession>
<reference evidence="1 2" key="1">
    <citation type="submission" date="2020-08" db="EMBL/GenBank/DDBJ databases">
        <title>Genomic Encyclopedia of Type Strains, Phase III (KMG-III): the genomes of soil and plant-associated and newly described type strains.</title>
        <authorList>
            <person name="Whitman W."/>
        </authorList>
    </citation>
    <scope>NUCLEOTIDE SEQUENCE [LARGE SCALE GENOMIC DNA]</scope>
    <source>
        <strain evidence="1 2">CECT 3146</strain>
    </source>
</reference>
<proteinExistence type="predicted"/>
<evidence type="ECO:0000313" key="2">
    <source>
        <dbReference type="Proteomes" id="UP000549009"/>
    </source>
</evidence>
<dbReference type="AlphaFoldDB" id="A0A7W8EV11"/>
<dbReference type="InterPro" id="IPR027417">
    <property type="entry name" value="P-loop_NTPase"/>
</dbReference>
<dbReference type="EMBL" id="JACHJD010000009">
    <property type="protein sequence ID" value="MBB5106422.1"/>
    <property type="molecule type" value="Genomic_DNA"/>
</dbReference>
<dbReference type="Proteomes" id="UP000549009">
    <property type="component" value="Unassembled WGS sequence"/>
</dbReference>
<dbReference type="GO" id="GO:0016301">
    <property type="term" value="F:kinase activity"/>
    <property type="evidence" value="ECO:0007669"/>
    <property type="project" value="UniProtKB-KW"/>
</dbReference>
<evidence type="ECO:0000313" key="1">
    <source>
        <dbReference type="EMBL" id="MBB5106422.1"/>
    </source>
</evidence>
<dbReference type="Gene3D" id="3.40.50.300">
    <property type="entry name" value="P-loop containing nucleotide triphosphate hydrolases"/>
    <property type="match status" value="1"/>
</dbReference>
<name>A0A7W8EV11_STRST</name>
<protein>
    <submittedName>
        <fullName evidence="1">Putative kinase</fullName>
    </submittedName>
</protein>
<comment type="caution">
    <text evidence="1">The sequence shown here is derived from an EMBL/GenBank/DDBJ whole genome shotgun (WGS) entry which is preliminary data.</text>
</comment>
<dbReference type="Pfam" id="PF13671">
    <property type="entry name" value="AAA_33"/>
    <property type="match status" value="1"/>
</dbReference>
<keyword evidence="1" id="KW-0808">Transferase</keyword>
<organism evidence="1 2">
    <name type="scientific">Streptomyces spectabilis</name>
    <dbReference type="NCBI Taxonomy" id="68270"/>
    <lineage>
        <taxon>Bacteria</taxon>
        <taxon>Bacillati</taxon>
        <taxon>Actinomycetota</taxon>
        <taxon>Actinomycetes</taxon>
        <taxon>Kitasatosporales</taxon>
        <taxon>Streptomycetaceae</taxon>
        <taxon>Streptomyces</taxon>
    </lineage>
</organism>
<keyword evidence="1" id="KW-0418">Kinase</keyword>
<dbReference type="SUPFAM" id="SSF52540">
    <property type="entry name" value="P-loop containing nucleoside triphosphate hydrolases"/>
    <property type="match status" value="1"/>
</dbReference>
<keyword evidence="2" id="KW-1185">Reference proteome</keyword>
<gene>
    <name evidence="1" type="ORF">FHS40_005526</name>
</gene>
<sequence>MNAQTGTADDGVEGVVLITGIMAAGKSTVAQALAERLPRAAHVRGDVFRRMIVSGREEYEPGAGGEAEAQLRLRYGLSAAAADAYAAAGFTAIVQDVVLGPELKRYVDLVRTRPLYVVVLAPRPEAVTAREAARAKTGYGEWTVEALDSGLRAETPRIGLWLDSSELTVDQTVSAILARLGEAAVA</sequence>